<evidence type="ECO:0008006" key="3">
    <source>
        <dbReference type="Google" id="ProtNLM"/>
    </source>
</evidence>
<evidence type="ECO:0000313" key="1">
    <source>
        <dbReference type="EMBL" id="GES13425.1"/>
    </source>
</evidence>
<accession>A0A5M3WVH7</accession>
<name>A0A5M3WVH7_9ACTN</name>
<sequence>MSSHPRSCVCCGGPLDPNDLRFNYPLPDPVTELPDEEIKSRVAGGPHVFVVEGMGRFLRVLLPIALDDGRRVTFGVFVAVGSQAYEKAREAAGDGEKYLQLTYSGLLANAIEPWGNELLGAEVEVAVLDPRQMAYVVGSEHQALARVFQEQWPASDVLGARAG</sequence>
<evidence type="ECO:0000313" key="2">
    <source>
        <dbReference type="Proteomes" id="UP000331127"/>
    </source>
</evidence>
<proteinExistence type="predicted"/>
<dbReference type="AlphaFoldDB" id="A0A5M3WVH7"/>
<dbReference type="Pfam" id="PF09965">
    <property type="entry name" value="DUF2199"/>
    <property type="match status" value="1"/>
</dbReference>
<protein>
    <recommendedName>
        <fullName evidence="3">DUF2199 domain-containing protein</fullName>
    </recommendedName>
</protein>
<keyword evidence="2" id="KW-1185">Reference proteome</keyword>
<dbReference type="EMBL" id="BLAE01000046">
    <property type="protein sequence ID" value="GES13425.1"/>
    <property type="molecule type" value="Genomic_DNA"/>
</dbReference>
<dbReference type="OrthoDB" id="3523497at2"/>
<dbReference type="Proteomes" id="UP000331127">
    <property type="component" value="Unassembled WGS sequence"/>
</dbReference>
<organism evidence="1 2">
    <name type="scientific">Acrocarpospora macrocephala</name>
    <dbReference type="NCBI Taxonomy" id="150177"/>
    <lineage>
        <taxon>Bacteria</taxon>
        <taxon>Bacillati</taxon>
        <taxon>Actinomycetota</taxon>
        <taxon>Actinomycetes</taxon>
        <taxon>Streptosporangiales</taxon>
        <taxon>Streptosporangiaceae</taxon>
        <taxon>Acrocarpospora</taxon>
    </lineage>
</organism>
<comment type="caution">
    <text evidence="1">The sequence shown here is derived from an EMBL/GenBank/DDBJ whole genome shotgun (WGS) entry which is preliminary data.</text>
</comment>
<dbReference type="InterPro" id="IPR018697">
    <property type="entry name" value="DUF2199"/>
</dbReference>
<dbReference type="RefSeq" id="WP_155358680.1">
    <property type="nucleotide sequence ID" value="NZ_BAAAHL010000042.1"/>
</dbReference>
<gene>
    <name evidence="1" type="ORF">Amac_070220</name>
</gene>
<reference evidence="1 2" key="1">
    <citation type="submission" date="2019-10" db="EMBL/GenBank/DDBJ databases">
        <title>Whole genome shotgun sequence of Acrocarpospora macrocephala NBRC 16266.</title>
        <authorList>
            <person name="Ichikawa N."/>
            <person name="Kimura A."/>
            <person name="Kitahashi Y."/>
            <person name="Komaki H."/>
            <person name="Oguchi A."/>
        </authorList>
    </citation>
    <scope>NUCLEOTIDE SEQUENCE [LARGE SCALE GENOMIC DNA]</scope>
    <source>
        <strain evidence="1 2">NBRC 16266</strain>
    </source>
</reference>